<feature type="transmembrane region" description="Helical" evidence="1">
    <location>
        <begin position="81"/>
        <end position="99"/>
    </location>
</feature>
<name>Q2IMS0_ANADE</name>
<keyword evidence="1" id="KW-1133">Transmembrane helix</keyword>
<dbReference type="STRING" id="290397.Adeh_0328"/>
<dbReference type="HOGENOM" id="CLU_114405_0_0_7"/>
<feature type="transmembrane region" description="Helical" evidence="1">
    <location>
        <begin position="46"/>
        <end position="69"/>
    </location>
</feature>
<sequence>MTLLGPLSSGFLLGLGTGPLCFIGCIPLALPFALPEAGAGPRRGAWGFLAKFLAGRLVAYSTVGVLTGLASSMAGPVQRRVVTVAWLALSVVLIVHGLGRGLPHRGACGAVARVARSRAFPFLLGLAAALSVCPPFLLAVAYAMDRSGQVVGGLAFFLAFFAATTLYVVPVALLGYLPRRDLWQRVGRGASVIAGIALLVQGVRELLA</sequence>
<gene>
    <name evidence="3" type="ordered locus">Adeh_0328</name>
</gene>
<reference evidence="3 4" key="1">
    <citation type="submission" date="2006-01" db="EMBL/GenBank/DDBJ databases">
        <title>Complete sequence of Anaeromyxobacter dehalogenans 2CP-C.</title>
        <authorList>
            <consortium name="US DOE Joint Genome Institute"/>
            <person name="Copeland A."/>
            <person name="Lucas S."/>
            <person name="Lapidus A."/>
            <person name="Barry K."/>
            <person name="Detter J.C."/>
            <person name="Glavina T."/>
            <person name="Hammon N."/>
            <person name="Israni S."/>
            <person name="Pitluck S."/>
            <person name="Brettin T."/>
            <person name="Bruce D."/>
            <person name="Han C."/>
            <person name="Tapia R."/>
            <person name="Gilna P."/>
            <person name="Kiss H."/>
            <person name="Schmutz J."/>
            <person name="Larimer F."/>
            <person name="Land M."/>
            <person name="Kyrpides N."/>
            <person name="Anderson I."/>
            <person name="Sanford R.A."/>
            <person name="Ritalahti K.M."/>
            <person name="Thomas H.S."/>
            <person name="Kirby J.R."/>
            <person name="Zhulin I.B."/>
            <person name="Loeffler F.E."/>
            <person name="Richardson P."/>
        </authorList>
    </citation>
    <scope>NUCLEOTIDE SEQUENCE [LARGE SCALE GENOMIC DNA]</scope>
    <source>
        <strain evidence="3 4">2CP-C</strain>
    </source>
</reference>
<evidence type="ECO:0000313" key="3">
    <source>
        <dbReference type="EMBL" id="ABC80104.1"/>
    </source>
</evidence>
<feature type="domain" description="Urease accessory protein UreH-like transmembrane" evidence="2">
    <location>
        <begin position="10"/>
        <end position="196"/>
    </location>
</feature>
<accession>Q2IMS0</accession>
<dbReference type="eggNOG" id="COG2836">
    <property type="taxonomic scope" value="Bacteria"/>
</dbReference>
<protein>
    <recommendedName>
        <fullName evidence="2">Urease accessory protein UreH-like transmembrane domain-containing protein</fullName>
    </recommendedName>
</protein>
<dbReference type="Pfam" id="PF13386">
    <property type="entry name" value="DsbD_2"/>
    <property type="match status" value="1"/>
</dbReference>
<feature type="transmembrane region" description="Helical" evidence="1">
    <location>
        <begin position="150"/>
        <end position="174"/>
    </location>
</feature>
<keyword evidence="1" id="KW-0812">Transmembrane</keyword>
<feature type="transmembrane region" description="Helical" evidence="1">
    <location>
        <begin position="120"/>
        <end position="144"/>
    </location>
</feature>
<dbReference type="RefSeq" id="WP_011419387.1">
    <property type="nucleotide sequence ID" value="NC_007760.1"/>
</dbReference>
<proteinExistence type="predicted"/>
<keyword evidence="1" id="KW-0472">Membrane</keyword>
<dbReference type="InterPro" id="IPR039447">
    <property type="entry name" value="UreH-like_TM_dom"/>
</dbReference>
<dbReference type="OrthoDB" id="5525947at2"/>
<dbReference type="Proteomes" id="UP000001935">
    <property type="component" value="Chromosome"/>
</dbReference>
<evidence type="ECO:0000259" key="2">
    <source>
        <dbReference type="Pfam" id="PF13386"/>
    </source>
</evidence>
<dbReference type="EMBL" id="CP000251">
    <property type="protein sequence ID" value="ABC80104.1"/>
    <property type="molecule type" value="Genomic_DNA"/>
</dbReference>
<dbReference type="AlphaFoldDB" id="Q2IMS0"/>
<feature type="transmembrane region" description="Helical" evidence="1">
    <location>
        <begin position="12"/>
        <end position="34"/>
    </location>
</feature>
<dbReference type="KEGG" id="ade:Adeh_0328"/>
<organism evidence="3 4">
    <name type="scientific">Anaeromyxobacter dehalogenans (strain 2CP-C)</name>
    <dbReference type="NCBI Taxonomy" id="290397"/>
    <lineage>
        <taxon>Bacteria</taxon>
        <taxon>Pseudomonadati</taxon>
        <taxon>Myxococcota</taxon>
        <taxon>Myxococcia</taxon>
        <taxon>Myxococcales</taxon>
        <taxon>Cystobacterineae</taxon>
        <taxon>Anaeromyxobacteraceae</taxon>
        <taxon>Anaeromyxobacter</taxon>
    </lineage>
</organism>
<evidence type="ECO:0000313" key="4">
    <source>
        <dbReference type="Proteomes" id="UP000001935"/>
    </source>
</evidence>
<evidence type="ECO:0000256" key="1">
    <source>
        <dbReference type="SAM" id="Phobius"/>
    </source>
</evidence>